<name>A0A2I2KKZ9_9ACTN</name>
<proteinExistence type="predicted"/>
<protein>
    <submittedName>
        <fullName evidence="1">Uncharacterized protein</fullName>
    </submittedName>
</protein>
<dbReference type="AlphaFoldDB" id="A0A2I2KKZ9"/>
<keyword evidence="2" id="KW-1185">Reference proteome</keyword>
<accession>A0A2I2KKZ9</accession>
<gene>
    <name evidence="1" type="ORF">FRACA_1360002</name>
</gene>
<sequence>MAKGRGVPAALVVRRVMLARVTRFARTGRAGRLVRAAPVRACRWLWGTALIARRAAVAATQ</sequence>
<reference evidence="1 2" key="1">
    <citation type="submission" date="2017-06" db="EMBL/GenBank/DDBJ databases">
        <authorList>
            <person name="Kim H.J."/>
            <person name="Triplett B.A."/>
        </authorList>
    </citation>
    <scope>NUCLEOTIDE SEQUENCE [LARGE SCALE GENOMIC DNA]</scope>
    <source>
        <strain evidence="1">FRACA_ARgP5</strain>
    </source>
</reference>
<evidence type="ECO:0000313" key="1">
    <source>
        <dbReference type="EMBL" id="SNQ46324.1"/>
    </source>
</evidence>
<dbReference type="Proteomes" id="UP000234331">
    <property type="component" value="Unassembled WGS sequence"/>
</dbReference>
<evidence type="ECO:0000313" key="2">
    <source>
        <dbReference type="Proteomes" id="UP000234331"/>
    </source>
</evidence>
<organism evidence="1 2">
    <name type="scientific">Frankia canadensis</name>
    <dbReference type="NCBI Taxonomy" id="1836972"/>
    <lineage>
        <taxon>Bacteria</taxon>
        <taxon>Bacillati</taxon>
        <taxon>Actinomycetota</taxon>
        <taxon>Actinomycetes</taxon>
        <taxon>Frankiales</taxon>
        <taxon>Frankiaceae</taxon>
        <taxon>Frankia</taxon>
    </lineage>
</organism>
<dbReference type="EMBL" id="FZMO01000042">
    <property type="protein sequence ID" value="SNQ46324.1"/>
    <property type="molecule type" value="Genomic_DNA"/>
</dbReference>